<dbReference type="PROSITE" id="PS50076">
    <property type="entry name" value="DNAJ_2"/>
    <property type="match status" value="1"/>
</dbReference>
<dbReference type="CDD" id="cd06257">
    <property type="entry name" value="DnaJ"/>
    <property type="match status" value="1"/>
</dbReference>
<evidence type="ECO:0000256" key="7">
    <source>
        <dbReference type="SAM" id="SignalP"/>
    </source>
</evidence>
<keyword evidence="11" id="KW-1185">Reference proteome</keyword>
<dbReference type="GeneID" id="92379007"/>
<evidence type="ECO:0000256" key="4">
    <source>
        <dbReference type="ARBA" id="ARBA00022833"/>
    </source>
</evidence>
<feature type="domain" description="CR-type" evidence="9">
    <location>
        <begin position="162"/>
        <end position="245"/>
    </location>
</feature>
<dbReference type="GO" id="GO:0051082">
    <property type="term" value="F:unfolded protein binding"/>
    <property type="evidence" value="ECO:0007669"/>
    <property type="project" value="InterPro"/>
</dbReference>
<evidence type="ECO:0000256" key="5">
    <source>
        <dbReference type="ARBA" id="ARBA00023186"/>
    </source>
</evidence>
<dbReference type="InterPro" id="IPR036869">
    <property type="entry name" value="J_dom_sf"/>
</dbReference>
<dbReference type="InterPro" id="IPR001623">
    <property type="entry name" value="DnaJ_domain"/>
</dbReference>
<dbReference type="CDD" id="cd10747">
    <property type="entry name" value="DnaJ_C"/>
    <property type="match status" value="1"/>
</dbReference>
<dbReference type="InterPro" id="IPR036410">
    <property type="entry name" value="HSP_DnaJ_Cys-rich_dom_sf"/>
</dbReference>
<evidence type="ECO:0000313" key="10">
    <source>
        <dbReference type="EMBL" id="SCU67714.1"/>
    </source>
</evidence>
<dbReference type="InterPro" id="IPR001305">
    <property type="entry name" value="HSP_DnaJ_Cys-rich_dom"/>
</dbReference>
<dbReference type="InterPro" id="IPR018253">
    <property type="entry name" value="DnaJ_domain_CS"/>
</dbReference>
<name>A0A1G4I753_TRYEQ</name>
<keyword evidence="5" id="KW-0143">Chaperone</keyword>
<dbReference type="FunFam" id="2.60.260.20:FF:000013">
    <property type="entry name" value="DnaJ subfamily B member 11"/>
    <property type="match status" value="1"/>
</dbReference>
<keyword evidence="2" id="KW-0677">Repeat</keyword>
<dbReference type="Gene3D" id="1.10.287.110">
    <property type="entry name" value="DnaJ domain"/>
    <property type="match status" value="1"/>
</dbReference>
<proteinExistence type="predicted"/>
<dbReference type="Gene3D" id="2.60.260.20">
    <property type="entry name" value="Urease metallochaperone UreE, N-terminal domain"/>
    <property type="match status" value="2"/>
</dbReference>
<dbReference type="PROSITE" id="PS51257">
    <property type="entry name" value="PROKAR_LIPOPROTEIN"/>
    <property type="match status" value="1"/>
</dbReference>
<keyword evidence="4 6" id="KW-0862">Zinc</keyword>
<keyword evidence="7" id="KW-0732">Signal</keyword>
<organism evidence="10 11">
    <name type="scientific">Trypanosoma equiperdum</name>
    <dbReference type="NCBI Taxonomy" id="5694"/>
    <lineage>
        <taxon>Eukaryota</taxon>
        <taxon>Discoba</taxon>
        <taxon>Euglenozoa</taxon>
        <taxon>Kinetoplastea</taxon>
        <taxon>Metakinetoplastina</taxon>
        <taxon>Trypanosomatida</taxon>
        <taxon>Trypanosomatidae</taxon>
        <taxon>Trypanosoma</taxon>
    </lineage>
</organism>
<feature type="chain" id="PRO_5009235245" evidence="7">
    <location>
        <begin position="34"/>
        <end position="384"/>
    </location>
</feature>
<sequence>MRGLAAAHTSNTKLVSFLFVSFACLGFAPVVHSHDDSGDGADEIDYYAVLGLTPEATDREVRQRFRELSRKYHPDVSSGGDAREMFSRITRANEVLSDKKKRRMYDMRGEEGLRQLKRLEAESGGEQFGSISQLFRHHAARRLRGKNTEATLHLPLDVVYTGGRRTVTINKQKVCTKCRGTGAKRPSGLKTCEHCGGHGILRQRLQLAPGMFQEIRQTCPYCGGRGSIMKERCGVCGGNGVHRADVELTVDIDAGMPEGHVLSFEMEADESPDTIPGDLLLSVQTKKHPRFSRRANDVDLDMTLVVTLKEALLGFQRRVEHLDGSEFFVNETGITQYGSVLKVPGKGMPRHNVPSEFGDLYVKVLFEMPDMLTKEQREELAEHL</sequence>
<feature type="zinc finger region" description="CR-type" evidence="6">
    <location>
        <begin position="162"/>
        <end position="245"/>
    </location>
</feature>
<dbReference type="SUPFAM" id="SSF46565">
    <property type="entry name" value="Chaperone J-domain"/>
    <property type="match status" value="1"/>
</dbReference>
<keyword evidence="3 6" id="KW-0863">Zinc-finger</keyword>
<dbReference type="SMART" id="SM00271">
    <property type="entry name" value="DnaJ"/>
    <property type="match status" value="1"/>
</dbReference>
<dbReference type="AlphaFoldDB" id="A0A1G4I753"/>
<dbReference type="FunFam" id="2.10.230.10:FF:000002">
    <property type="entry name" value="Molecular chaperone DnaJ"/>
    <property type="match status" value="1"/>
</dbReference>
<dbReference type="GO" id="GO:0030544">
    <property type="term" value="F:Hsp70 protein binding"/>
    <property type="evidence" value="ECO:0007669"/>
    <property type="project" value="InterPro"/>
</dbReference>
<dbReference type="InterPro" id="IPR002939">
    <property type="entry name" value="DnaJ_C"/>
</dbReference>
<dbReference type="GO" id="GO:0008270">
    <property type="term" value="F:zinc ion binding"/>
    <property type="evidence" value="ECO:0007669"/>
    <property type="project" value="UniProtKB-KW"/>
</dbReference>
<dbReference type="GO" id="GO:0006457">
    <property type="term" value="P:protein folding"/>
    <property type="evidence" value="ECO:0007669"/>
    <property type="project" value="InterPro"/>
</dbReference>
<dbReference type="VEuPathDB" id="TriTrypDB:TEOVI_000506700"/>
<dbReference type="Pfam" id="PF01556">
    <property type="entry name" value="DnaJ_C"/>
    <property type="match status" value="1"/>
</dbReference>
<dbReference type="SUPFAM" id="SSF57938">
    <property type="entry name" value="DnaJ/Hsp40 cysteine-rich domain"/>
    <property type="match status" value="1"/>
</dbReference>
<dbReference type="PROSITE" id="PS00636">
    <property type="entry name" value="DNAJ_1"/>
    <property type="match status" value="1"/>
</dbReference>
<gene>
    <name evidence="10" type="ORF">TEOVI_000506700</name>
</gene>
<dbReference type="PANTHER" id="PTHR43888">
    <property type="entry name" value="DNAJ-LIKE-2, ISOFORM A-RELATED"/>
    <property type="match status" value="1"/>
</dbReference>
<evidence type="ECO:0000259" key="9">
    <source>
        <dbReference type="PROSITE" id="PS51188"/>
    </source>
</evidence>
<dbReference type="PRINTS" id="PR00625">
    <property type="entry name" value="JDOMAIN"/>
</dbReference>
<dbReference type="EMBL" id="CZPT02000791">
    <property type="protein sequence ID" value="SCU67714.1"/>
    <property type="molecule type" value="Genomic_DNA"/>
</dbReference>
<dbReference type="CDD" id="cd10719">
    <property type="entry name" value="DnaJ_zf"/>
    <property type="match status" value="1"/>
</dbReference>
<reference evidence="10" key="1">
    <citation type="submission" date="2016-09" db="EMBL/GenBank/DDBJ databases">
        <authorList>
            <person name="Hebert L."/>
            <person name="Moumen B."/>
        </authorList>
    </citation>
    <scope>NUCLEOTIDE SEQUENCE [LARGE SCALE GENOMIC DNA]</scope>
    <source>
        <strain evidence="10">OVI</strain>
    </source>
</reference>
<protein>
    <submittedName>
        <fullName evidence="10">Chaperone protein DNAj, putative</fullName>
    </submittedName>
</protein>
<evidence type="ECO:0000256" key="6">
    <source>
        <dbReference type="PROSITE-ProRule" id="PRU00546"/>
    </source>
</evidence>
<evidence type="ECO:0000256" key="3">
    <source>
        <dbReference type="ARBA" id="ARBA00022771"/>
    </source>
</evidence>
<dbReference type="Pfam" id="PF00684">
    <property type="entry name" value="DnaJ_CXXCXGXG"/>
    <property type="match status" value="1"/>
</dbReference>
<dbReference type="SUPFAM" id="SSF49493">
    <property type="entry name" value="HSP40/DnaJ peptide-binding domain"/>
    <property type="match status" value="2"/>
</dbReference>
<comment type="caution">
    <text evidence="10">The sequence shown here is derived from an EMBL/GenBank/DDBJ whole genome shotgun (WGS) entry which is preliminary data.</text>
</comment>
<dbReference type="Gene3D" id="2.10.230.10">
    <property type="entry name" value="Heat shock protein DnaJ, cysteine-rich domain"/>
    <property type="match status" value="1"/>
</dbReference>
<dbReference type="Proteomes" id="UP000195570">
    <property type="component" value="Unassembled WGS sequence"/>
</dbReference>
<feature type="domain" description="J" evidence="8">
    <location>
        <begin position="45"/>
        <end position="109"/>
    </location>
</feature>
<evidence type="ECO:0000259" key="8">
    <source>
        <dbReference type="PROSITE" id="PS50076"/>
    </source>
</evidence>
<dbReference type="Pfam" id="PF00226">
    <property type="entry name" value="DnaJ"/>
    <property type="match status" value="1"/>
</dbReference>
<dbReference type="InterPro" id="IPR044713">
    <property type="entry name" value="DNJA1/2-like"/>
</dbReference>
<evidence type="ECO:0000256" key="2">
    <source>
        <dbReference type="ARBA" id="ARBA00022737"/>
    </source>
</evidence>
<dbReference type="InterPro" id="IPR008971">
    <property type="entry name" value="HSP40/DnaJ_pept-bd"/>
</dbReference>
<accession>A0A1G4I753</accession>
<feature type="signal peptide" evidence="7">
    <location>
        <begin position="1"/>
        <end position="33"/>
    </location>
</feature>
<dbReference type="RefSeq" id="XP_067078994.1">
    <property type="nucleotide sequence ID" value="XM_067222893.1"/>
</dbReference>
<evidence type="ECO:0000313" key="11">
    <source>
        <dbReference type="Proteomes" id="UP000195570"/>
    </source>
</evidence>
<keyword evidence="1 6" id="KW-0479">Metal-binding</keyword>
<dbReference type="PROSITE" id="PS51188">
    <property type="entry name" value="ZF_CR"/>
    <property type="match status" value="1"/>
</dbReference>
<evidence type="ECO:0000256" key="1">
    <source>
        <dbReference type="ARBA" id="ARBA00022723"/>
    </source>
</evidence>